<dbReference type="EMBL" id="JQBR01000001">
    <property type="protein sequence ID" value="KRN67733.1"/>
    <property type="molecule type" value="Genomic_DNA"/>
</dbReference>
<evidence type="ECO:0000256" key="2">
    <source>
        <dbReference type="ARBA" id="ARBA00012150"/>
    </source>
</evidence>
<dbReference type="EC" id="3.6.1.7" evidence="2 6"/>
<reference evidence="9 10" key="1">
    <citation type="journal article" date="2015" name="Genome Announc.">
        <title>Expanding the biotechnology potential of lactobacilli through comparative genomics of 213 strains and associated genera.</title>
        <authorList>
            <person name="Sun Z."/>
            <person name="Harris H.M."/>
            <person name="McCann A."/>
            <person name="Guo C."/>
            <person name="Argimon S."/>
            <person name="Zhang W."/>
            <person name="Yang X."/>
            <person name="Jeffery I.B."/>
            <person name="Cooney J.C."/>
            <person name="Kagawa T.F."/>
            <person name="Liu W."/>
            <person name="Song Y."/>
            <person name="Salvetti E."/>
            <person name="Wrobel A."/>
            <person name="Rasinkangas P."/>
            <person name="Parkhill J."/>
            <person name="Rea M.C."/>
            <person name="O'Sullivan O."/>
            <person name="Ritari J."/>
            <person name="Douillard F.P."/>
            <person name="Paul Ross R."/>
            <person name="Yang R."/>
            <person name="Briner A.E."/>
            <person name="Felis G.E."/>
            <person name="de Vos W.M."/>
            <person name="Barrangou R."/>
            <person name="Klaenhammer T.R."/>
            <person name="Caufield P.W."/>
            <person name="Cui Y."/>
            <person name="Zhang H."/>
            <person name="O'Toole P.W."/>
        </authorList>
    </citation>
    <scope>NUCLEOTIDE SEQUENCE [LARGE SCALE GENOMIC DNA]</scope>
    <source>
        <strain evidence="9 10">DSM 17757</strain>
    </source>
</reference>
<comment type="caution">
    <text evidence="9">The sequence shown here is derived from an EMBL/GenBank/DDBJ whole genome shotgun (WGS) entry which is preliminary data.</text>
</comment>
<dbReference type="Gene3D" id="3.30.70.100">
    <property type="match status" value="1"/>
</dbReference>
<dbReference type="PROSITE" id="PS51160">
    <property type="entry name" value="ACYLPHOSPHATASE_3"/>
    <property type="match status" value="1"/>
</dbReference>
<name>A0A0R2IXK7_9LACO</name>
<evidence type="ECO:0000313" key="9">
    <source>
        <dbReference type="EMBL" id="KRN67733.1"/>
    </source>
</evidence>
<evidence type="ECO:0000313" key="10">
    <source>
        <dbReference type="Proteomes" id="UP000051568"/>
    </source>
</evidence>
<dbReference type="OrthoDB" id="9808093at2"/>
<dbReference type="GO" id="GO:0003998">
    <property type="term" value="F:acylphosphatase activity"/>
    <property type="evidence" value="ECO:0007669"/>
    <property type="project" value="UniProtKB-EC"/>
</dbReference>
<organism evidence="9 10">
    <name type="scientific">Pediococcus cellicola</name>
    <dbReference type="NCBI Taxonomy" id="319652"/>
    <lineage>
        <taxon>Bacteria</taxon>
        <taxon>Bacillati</taxon>
        <taxon>Bacillota</taxon>
        <taxon>Bacilli</taxon>
        <taxon>Lactobacillales</taxon>
        <taxon>Lactobacillaceae</taxon>
        <taxon>Pediococcus</taxon>
    </lineage>
</organism>
<feature type="active site" evidence="6">
    <location>
        <position position="36"/>
    </location>
</feature>
<sequence>MKSVTIQVFGRVQGVGFRYLTKMVADKLGIKGTVANLNDGSVYIEAEGPEDQLNEFIHAVKMSPSPSGKVDRTVINEQPSQNFSGFRVTN</sequence>
<keyword evidence="10" id="KW-1185">Reference proteome</keyword>
<dbReference type="PROSITE" id="PS00150">
    <property type="entry name" value="ACYLPHOSPHATASE_1"/>
    <property type="match status" value="1"/>
</dbReference>
<proteinExistence type="inferred from homology"/>
<dbReference type="RefSeq" id="WP_057748382.1">
    <property type="nucleotide sequence ID" value="NZ_BJVH01000001.1"/>
</dbReference>
<evidence type="ECO:0000256" key="3">
    <source>
        <dbReference type="ARBA" id="ARBA00015991"/>
    </source>
</evidence>
<accession>A0A0R2IXK7</accession>
<dbReference type="SUPFAM" id="SSF54975">
    <property type="entry name" value="Acylphosphatase/BLUF domain-like"/>
    <property type="match status" value="1"/>
</dbReference>
<feature type="domain" description="Acylphosphatase-like" evidence="8">
    <location>
        <begin position="3"/>
        <end position="90"/>
    </location>
</feature>
<gene>
    <name evidence="9" type="ORF">IV80_GL000277</name>
</gene>
<dbReference type="Proteomes" id="UP000051568">
    <property type="component" value="Unassembled WGS sequence"/>
</dbReference>
<dbReference type="Pfam" id="PF00708">
    <property type="entry name" value="Acylphosphatase"/>
    <property type="match status" value="1"/>
</dbReference>
<dbReference type="PANTHER" id="PTHR10029:SF3">
    <property type="entry name" value="ACYLPHOSPHATASE-RELATED"/>
    <property type="match status" value="1"/>
</dbReference>
<dbReference type="PRINTS" id="PR00112">
    <property type="entry name" value="ACYLPHPHTASE"/>
</dbReference>
<dbReference type="InterPro" id="IPR017968">
    <property type="entry name" value="Acylphosphatase_CS"/>
</dbReference>
<comment type="similarity">
    <text evidence="1 7">Belongs to the acylphosphatase family.</text>
</comment>
<keyword evidence="4 6" id="KW-0378">Hydrolase</keyword>
<dbReference type="InterPro" id="IPR020456">
    <property type="entry name" value="Acylphosphatase"/>
</dbReference>
<feature type="active site" evidence="6">
    <location>
        <position position="18"/>
    </location>
</feature>
<dbReference type="InterPro" id="IPR036046">
    <property type="entry name" value="Acylphosphatase-like_dom_sf"/>
</dbReference>
<evidence type="ECO:0000256" key="1">
    <source>
        <dbReference type="ARBA" id="ARBA00005614"/>
    </source>
</evidence>
<evidence type="ECO:0000256" key="5">
    <source>
        <dbReference type="ARBA" id="ARBA00047645"/>
    </source>
</evidence>
<dbReference type="STRING" id="319652.IV80_GL000277"/>
<evidence type="ECO:0000256" key="4">
    <source>
        <dbReference type="ARBA" id="ARBA00022801"/>
    </source>
</evidence>
<dbReference type="PANTHER" id="PTHR10029">
    <property type="entry name" value="ACYLPHOSPHATASE"/>
    <property type="match status" value="1"/>
</dbReference>
<dbReference type="InterPro" id="IPR001792">
    <property type="entry name" value="Acylphosphatase-like_dom"/>
</dbReference>
<dbReference type="AlphaFoldDB" id="A0A0R2IXK7"/>
<comment type="catalytic activity">
    <reaction evidence="5 6">
        <text>an acyl phosphate + H2O = a carboxylate + phosphate + H(+)</text>
        <dbReference type="Rhea" id="RHEA:14965"/>
        <dbReference type="ChEBI" id="CHEBI:15377"/>
        <dbReference type="ChEBI" id="CHEBI:15378"/>
        <dbReference type="ChEBI" id="CHEBI:29067"/>
        <dbReference type="ChEBI" id="CHEBI:43474"/>
        <dbReference type="ChEBI" id="CHEBI:59918"/>
        <dbReference type="EC" id="3.6.1.7"/>
    </reaction>
</comment>
<evidence type="ECO:0000256" key="6">
    <source>
        <dbReference type="PROSITE-ProRule" id="PRU00520"/>
    </source>
</evidence>
<evidence type="ECO:0000256" key="7">
    <source>
        <dbReference type="RuleBase" id="RU004168"/>
    </source>
</evidence>
<protein>
    <recommendedName>
        <fullName evidence="3 6">acylphosphatase</fullName>
        <ecNumber evidence="2 6">3.6.1.7</ecNumber>
    </recommendedName>
</protein>
<dbReference type="PATRIC" id="fig|319652.3.peg.280"/>
<evidence type="ECO:0000259" key="8">
    <source>
        <dbReference type="PROSITE" id="PS51160"/>
    </source>
</evidence>